<organism evidence="1 2">
    <name type="scientific">Aureispira anguillae</name>
    <dbReference type="NCBI Taxonomy" id="2864201"/>
    <lineage>
        <taxon>Bacteria</taxon>
        <taxon>Pseudomonadati</taxon>
        <taxon>Bacteroidota</taxon>
        <taxon>Saprospiria</taxon>
        <taxon>Saprospirales</taxon>
        <taxon>Saprospiraceae</taxon>
        <taxon>Aureispira</taxon>
    </lineage>
</organism>
<protein>
    <submittedName>
        <fullName evidence="1">DUF5713 family protein</fullName>
    </submittedName>
</protein>
<reference evidence="1" key="1">
    <citation type="submission" date="2022-09" db="EMBL/GenBank/DDBJ databases">
        <title>Aureispira anguillicida sp. nov., isolated from Leptocephalus of Japanese eel Anguilla japonica.</title>
        <authorList>
            <person name="Yuasa K."/>
            <person name="Mekata T."/>
            <person name="Ikunari K."/>
        </authorList>
    </citation>
    <scope>NUCLEOTIDE SEQUENCE</scope>
    <source>
        <strain evidence="1">EL160426</strain>
    </source>
</reference>
<gene>
    <name evidence="1" type="ORF">AsAng_0021320</name>
</gene>
<dbReference type="Proteomes" id="UP001060919">
    <property type="component" value="Chromosome"/>
</dbReference>
<evidence type="ECO:0000313" key="1">
    <source>
        <dbReference type="EMBL" id="BDS11418.1"/>
    </source>
</evidence>
<dbReference type="Pfam" id="PF18977">
    <property type="entry name" value="DUF5713"/>
    <property type="match status" value="1"/>
</dbReference>
<evidence type="ECO:0000313" key="2">
    <source>
        <dbReference type="Proteomes" id="UP001060919"/>
    </source>
</evidence>
<dbReference type="AlphaFoldDB" id="A0A915YE96"/>
<dbReference type="EMBL" id="AP026867">
    <property type="protein sequence ID" value="BDS11418.1"/>
    <property type="molecule type" value="Genomic_DNA"/>
</dbReference>
<keyword evidence="2" id="KW-1185">Reference proteome</keyword>
<proteinExistence type="predicted"/>
<dbReference type="KEGG" id="aup:AsAng_0021320"/>
<dbReference type="InterPro" id="IPR043767">
    <property type="entry name" value="DUF5713"/>
</dbReference>
<accession>A0A915YE96</accession>
<dbReference type="RefSeq" id="WP_264792600.1">
    <property type="nucleotide sequence ID" value="NZ_AP026867.1"/>
</dbReference>
<sequence length="116" mass="13591">MMHQKELKNETTRQYNFLSEMYADTYFPSFLVDKIKNILVELCFKIEKEQPQNLEALYLITHASTEKINDLEQEFYENDSEIETAARDCIGGDFEAVAIAYGYDADIEMLIATRDW</sequence>
<name>A0A915YE96_9BACT</name>